<dbReference type="OrthoDB" id="7861868at2"/>
<keyword evidence="1" id="KW-0812">Transmembrane</keyword>
<name>A0A058ZJ45_9RHOB</name>
<dbReference type="Proteomes" id="UP000024836">
    <property type="component" value="Unassembled WGS sequence"/>
</dbReference>
<sequence length="144" mass="15822">MYEPQTRAPLKDGEQVIARFDADRATYIRDHVVMAAVLAVGAMVALQLMGEVWWVGAPAALLAIGVRAFYLASDDLTAYWELTDQRLLGPQGRAARLAEIKELRTLGSAVQIITDAGDKHLMKYLADKNGTRDQIERHMAGGRG</sequence>
<reference evidence="2 3" key="1">
    <citation type="submission" date="2013-04" db="EMBL/GenBank/DDBJ databases">
        <title>Shimia sp. 22II-S11-Z10 Genome Sequencing.</title>
        <authorList>
            <person name="Lai Q."/>
            <person name="Li G."/>
            <person name="Shao Z."/>
        </authorList>
    </citation>
    <scope>NUCLEOTIDE SEQUENCE [LARGE SCALE GENOMIC DNA]</scope>
    <source>
        <strain evidence="3">22II-S11-Z10</strain>
    </source>
</reference>
<comment type="caution">
    <text evidence="2">The sequence shown here is derived from an EMBL/GenBank/DDBJ whole genome shotgun (WGS) entry which is preliminary data.</text>
</comment>
<protein>
    <submittedName>
        <fullName evidence="2">Uncharacterized protein</fullName>
    </submittedName>
</protein>
<accession>A0A058ZJ45</accession>
<evidence type="ECO:0000313" key="3">
    <source>
        <dbReference type="Proteomes" id="UP000024836"/>
    </source>
</evidence>
<keyword evidence="3" id="KW-1185">Reference proteome</keyword>
<dbReference type="eggNOG" id="ENOG5030R84">
    <property type="taxonomic scope" value="Bacteria"/>
</dbReference>
<feature type="transmembrane region" description="Helical" evidence="1">
    <location>
        <begin position="27"/>
        <end position="46"/>
    </location>
</feature>
<dbReference type="RefSeq" id="WP_051598191.1">
    <property type="nucleotide sequence ID" value="NZ_AQQY01000015.1"/>
</dbReference>
<organism evidence="2 3">
    <name type="scientific">Actibacterium atlanticum</name>
    <dbReference type="NCBI Taxonomy" id="1461693"/>
    <lineage>
        <taxon>Bacteria</taxon>
        <taxon>Pseudomonadati</taxon>
        <taxon>Pseudomonadota</taxon>
        <taxon>Alphaproteobacteria</taxon>
        <taxon>Rhodobacterales</taxon>
        <taxon>Roseobacteraceae</taxon>
        <taxon>Actibacterium</taxon>
    </lineage>
</organism>
<dbReference type="STRING" id="1461693.ATO10_15350"/>
<keyword evidence="1" id="KW-1133">Transmembrane helix</keyword>
<evidence type="ECO:0000256" key="1">
    <source>
        <dbReference type="SAM" id="Phobius"/>
    </source>
</evidence>
<evidence type="ECO:0000313" key="2">
    <source>
        <dbReference type="EMBL" id="KCV80811.1"/>
    </source>
</evidence>
<feature type="transmembrane region" description="Helical" evidence="1">
    <location>
        <begin position="52"/>
        <end position="72"/>
    </location>
</feature>
<dbReference type="EMBL" id="AQQY01000015">
    <property type="protein sequence ID" value="KCV80811.1"/>
    <property type="molecule type" value="Genomic_DNA"/>
</dbReference>
<gene>
    <name evidence="2" type="ORF">ATO10_15350</name>
</gene>
<proteinExistence type="predicted"/>
<keyword evidence="1" id="KW-0472">Membrane</keyword>
<dbReference type="AlphaFoldDB" id="A0A058ZJ45"/>